<evidence type="ECO:0000256" key="5">
    <source>
        <dbReference type="ARBA" id="ARBA00022723"/>
    </source>
</evidence>
<evidence type="ECO:0000256" key="3">
    <source>
        <dbReference type="ARBA" id="ARBA00022645"/>
    </source>
</evidence>
<evidence type="ECO:0000256" key="10">
    <source>
        <dbReference type="PROSITE-ProRule" id="PRU01379"/>
    </source>
</evidence>
<keyword evidence="13" id="KW-1185">Reference proteome</keyword>
<comment type="caution">
    <text evidence="12">The sequence shown here is derived from an EMBL/GenBank/DDBJ whole genome shotgun (WGS) entry which is preliminary data.</text>
</comment>
<feature type="domain" description="Peptidase M14" evidence="11">
    <location>
        <begin position="1"/>
        <end position="222"/>
    </location>
</feature>
<dbReference type="FunFam" id="3.40.630.10:FF:000084">
    <property type="entry name" value="Carboxypeptidase B2"/>
    <property type="match status" value="1"/>
</dbReference>
<protein>
    <submittedName>
        <fullName evidence="12">Carboxypeptidase B</fullName>
    </submittedName>
</protein>
<dbReference type="Proteomes" id="UP000283509">
    <property type="component" value="Unassembled WGS sequence"/>
</dbReference>
<sequence length="229" mass="25693">MLNELVTNSDTYDDILSAVNFYVMPSINPDGYEYCHTDDRLWRKTRSDNGSPFGCKGADPNRNWGHHWNENGASDNPCSDIYAGPEAFSEIEMKNVRNQILDQTNLVVYLTFHSYSQLWLYPWGYTSALPEDWQDLDDLAQSAVNALTAVHGTIYDIGSSTNVLYAAAGGSDDWAKGEGNVKYSYTVELRDTGNYGFVLPPDQIIPTGEETFEALKVVANFVKDNYRTP</sequence>
<dbReference type="SUPFAM" id="SSF53187">
    <property type="entry name" value="Zn-dependent exopeptidases"/>
    <property type="match status" value="1"/>
</dbReference>
<proteinExistence type="inferred from homology"/>
<dbReference type="PANTHER" id="PTHR11705">
    <property type="entry name" value="PROTEASE FAMILY M14 CARBOXYPEPTIDASE A,B"/>
    <property type="match status" value="1"/>
</dbReference>
<keyword evidence="6" id="KW-0732">Signal</keyword>
<evidence type="ECO:0000256" key="8">
    <source>
        <dbReference type="ARBA" id="ARBA00022833"/>
    </source>
</evidence>
<evidence type="ECO:0000256" key="4">
    <source>
        <dbReference type="ARBA" id="ARBA00022670"/>
    </source>
</evidence>
<dbReference type="PROSITE" id="PS00133">
    <property type="entry name" value="CARBOXYPEPT_ZN_2"/>
    <property type="match status" value="1"/>
</dbReference>
<dbReference type="GO" id="GO:0008270">
    <property type="term" value="F:zinc ion binding"/>
    <property type="evidence" value="ECO:0007669"/>
    <property type="project" value="InterPro"/>
</dbReference>
<dbReference type="OrthoDB" id="3626597at2759"/>
<dbReference type="Gene3D" id="3.40.630.10">
    <property type="entry name" value="Zn peptidases"/>
    <property type="match status" value="1"/>
</dbReference>
<organism evidence="12 13">
    <name type="scientific">Penaeus vannamei</name>
    <name type="common">Whiteleg shrimp</name>
    <name type="synonym">Litopenaeus vannamei</name>
    <dbReference type="NCBI Taxonomy" id="6689"/>
    <lineage>
        <taxon>Eukaryota</taxon>
        <taxon>Metazoa</taxon>
        <taxon>Ecdysozoa</taxon>
        <taxon>Arthropoda</taxon>
        <taxon>Crustacea</taxon>
        <taxon>Multicrustacea</taxon>
        <taxon>Malacostraca</taxon>
        <taxon>Eumalacostraca</taxon>
        <taxon>Eucarida</taxon>
        <taxon>Decapoda</taxon>
        <taxon>Dendrobranchiata</taxon>
        <taxon>Penaeoidea</taxon>
        <taxon>Penaeidae</taxon>
        <taxon>Penaeus</taxon>
    </lineage>
</organism>
<dbReference type="InterPro" id="IPR000834">
    <property type="entry name" value="Peptidase_M14"/>
</dbReference>
<keyword evidence="3 12" id="KW-0121">Carboxypeptidase</keyword>
<evidence type="ECO:0000313" key="13">
    <source>
        <dbReference type="Proteomes" id="UP000283509"/>
    </source>
</evidence>
<evidence type="ECO:0000256" key="6">
    <source>
        <dbReference type="ARBA" id="ARBA00022729"/>
    </source>
</evidence>
<dbReference type="CDD" id="cd03860">
    <property type="entry name" value="M14_CP_A-B_like"/>
    <property type="match status" value="1"/>
</dbReference>
<keyword evidence="4" id="KW-0645">Protease</keyword>
<keyword evidence="7" id="KW-0378">Hydrolase</keyword>
<dbReference type="STRING" id="6689.A0A3R7SYN4"/>
<comment type="similarity">
    <text evidence="2 10">Belongs to the peptidase M14 family.</text>
</comment>
<keyword evidence="8" id="KW-0862">Zinc</keyword>
<dbReference type="PROSITE" id="PS52035">
    <property type="entry name" value="PEPTIDASE_M14"/>
    <property type="match status" value="1"/>
</dbReference>
<keyword evidence="5" id="KW-0479">Metal-binding</keyword>
<gene>
    <name evidence="12" type="ORF">C7M84_024973</name>
</gene>
<evidence type="ECO:0000313" key="12">
    <source>
        <dbReference type="EMBL" id="ROT81876.1"/>
    </source>
</evidence>
<dbReference type="AlphaFoldDB" id="A0A3R7SYN4"/>
<evidence type="ECO:0000256" key="2">
    <source>
        <dbReference type="ARBA" id="ARBA00005988"/>
    </source>
</evidence>
<reference evidence="12 13" key="2">
    <citation type="submission" date="2019-01" db="EMBL/GenBank/DDBJ databases">
        <title>The decoding of complex shrimp genome reveals the adaptation for benthos swimmer, frequently molting mechanism and breeding impact on genome.</title>
        <authorList>
            <person name="Sun Y."/>
            <person name="Gao Y."/>
            <person name="Yu Y."/>
        </authorList>
    </citation>
    <scope>NUCLEOTIDE SEQUENCE [LARGE SCALE GENOMIC DNA]</scope>
    <source>
        <tissue evidence="12">Muscle</tissue>
    </source>
</reference>
<dbReference type="EMBL" id="QCYY01000909">
    <property type="protein sequence ID" value="ROT81876.1"/>
    <property type="molecule type" value="Genomic_DNA"/>
</dbReference>
<reference evidence="12 13" key="1">
    <citation type="submission" date="2018-04" db="EMBL/GenBank/DDBJ databases">
        <authorList>
            <person name="Zhang X."/>
            <person name="Yuan J."/>
            <person name="Li F."/>
            <person name="Xiang J."/>
        </authorList>
    </citation>
    <scope>NUCLEOTIDE SEQUENCE [LARGE SCALE GENOMIC DNA]</scope>
    <source>
        <tissue evidence="12">Muscle</tissue>
    </source>
</reference>
<comment type="cofactor">
    <cofactor evidence="1">
        <name>Zn(2+)</name>
        <dbReference type="ChEBI" id="CHEBI:29105"/>
    </cofactor>
</comment>
<dbReference type="PANTHER" id="PTHR11705:SF91">
    <property type="entry name" value="FI01817P-RELATED"/>
    <property type="match status" value="1"/>
</dbReference>
<evidence type="ECO:0000256" key="9">
    <source>
        <dbReference type="ARBA" id="ARBA00023049"/>
    </source>
</evidence>
<keyword evidence="9" id="KW-0482">Metalloprotease</keyword>
<dbReference type="Pfam" id="PF00246">
    <property type="entry name" value="Peptidase_M14"/>
    <property type="match status" value="1"/>
</dbReference>
<dbReference type="GO" id="GO:0005615">
    <property type="term" value="C:extracellular space"/>
    <property type="evidence" value="ECO:0007669"/>
    <property type="project" value="TreeGrafter"/>
</dbReference>
<dbReference type="GO" id="GO:0004181">
    <property type="term" value="F:metallocarboxypeptidase activity"/>
    <property type="evidence" value="ECO:0007669"/>
    <property type="project" value="InterPro"/>
</dbReference>
<dbReference type="InterPro" id="IPR057247">
    <property type="entry name" value="CARBOXYPEPT_ZN_2"/>
</dbReference>
<evidence type="ECO:0000256" key="1">
    <source>
        <dbReference type="ARBA" id="ARBA00001947"/>
    </source>
</evidence>
<evidence type="ECO:0000256" key="7">
    <source>
        <dbReference type="ARBA" id="ARBA00022801"/>
    </source>
</evidence>
<dbReference type="GO" id="GO:0006508">
    <property type="term" value="P:proteolysis"/>
    <property type="evidence" value="ECO:0007669"/>
    <property type="project" value="UniProtKB-KW"/>
</dbReference>
<name>A0A3R7SYN4_PENVA</name>
<dbReference type="SMART" id="SM00631">
    <property type="entry name" value="Zn_pept"/>
    <property type="match status" value="1"/>
</dbReference>
<accession>A0A3R7SYN4</accession>
<evidence type="ECO:0000259" key="11">
    <source>
        <dbReference type="PROSITE" id="PS52035"/>
    </source>
</evidence>
<feature type="active site" description="Proton donor/acceptor" evidence="10">
    <location>
        <position position="188"/>
    </location>
</feature>